<evidence type="ECO:0000256" key="5">
    <source>
        <dbReference type="ARBA" id="ARBA00022512"/>
    </source>
</evidence>
<dbReference type="AlphaFoldDB" id="A0A2N9FFZ7"/>
<evidence type="ECO:0000256" key="7">
    <source>
        <dbReference type="ARBA" id="ARBA00023085"/>
    </source>
</evidence>
<evidence type="ECO:0000313" key="9">
    <source>
        <dbReference type="EMBL" id="SPC89746.1"/>
    </source>
</evidence>
<comment type="subcellular location">
    <subcellularLocation>
        <location evidence="1">Secreted</location>
        <location evidence="1">Cell wall</location>
    </subcellularLocation>
</comment>
<evidence type="ECO:0000256" key="3">
    <source>
        <dbReference type="ARBA" id="ARBA00008891"/>
    </source>
</evidence>
<dbReference type="SUPFAM" id="SSF51126">
    <property type="entry name" value="Pectin lyase-like"/>
    <property type="match status" value="1"/>
</dbReference>
<protein>
    <recommendedName>
        <fullName evidence="4">pectinesterase</fullName>
        <ecNumber evidence="4">3.1.1.11</ecNumber>
    </recommendedName>
</protein>
<dbReference type="PANTHER" id="PTHR31321">
    <property type="entry name" value="ACYL-COA THIOESTER HYDROLASE YBHC-RELATED"/>
    <property type="match status" value="1"/>
</dbReference>
<evidence type="ECO:0000256" key="2">
    <source>
        <dbReference type="ARBA" id="ARBA00005184"/>
    </source>
</evidence>
<dbReference type="GO" id="GO:0045490">
    <property type="term" value="P:pectin catabolic process"/>
    <property type="evidence" value="ECO:0007669"/>
    <property type="project" value="UniProtKB-UniPathway"/>
</dbReference>
<evidence type="ECO:0000256" key="1">
    <source>
        <dbReference type="ARBA" id="ARBA00004191"/>
    </source>
</evidence>
<keyword evidence="5" id="KW-0134">Cell wall</keyword>
<keyword evidence="5" id="KW-0964">Secreted</keyword>
<dbReference type="InterPro" id="IPR000070">
    <property type="entry name" value="Pectinesterase_cat"/>
</dbReference>
<proteinExistence type="inferred from homology"/>
<evidence type="ECO:0000259" key="8">
    <source>
        <dbReference type="Pfam" id="PF01095"/>
    </source>
</evidence>
<sequence length="201" mass="22596">MARKNAIITWALAARIYGDKSAFLGCGFLGFQDTLWDARGRHYFNDTYIEGGIDFIWGNGQSVYENFRINVTSGLLLPQGNNGFITAQGRKSAYEPTGFVFRRGIVSGTGQAFLGRAYGPYSRVIFHETTMSNVVDPNGWFAWYYQGKEDKITYAEVNCSGPGSNTSMRVKWMKKLSPLDLSQYSTSEFINQDGWLNRLPS</sequence>
<dbReference type="Gene3D" id="2.160.20.10">
    <property type="entry name" value="Single-stranded right-handed beta-helix, Pectin lyase-like"/>
    <property type="match status" value="1"/>
</dbReference>
<accession>A0A2N9FFZ7</accession>
<dbReference type="PANTHER" id="PTHR31321:SF120">
    <property type="entry name" value="PECTINESTERASE 52-RELATED"/>
    <property type="match status" value="1"/>
</dbReference>
<evidence type="ECO:0000256" key="6">
    <source>
        <dbReference type="ARBA" id="ARBA00022801"/>
    </source>
</evidence>
<dbReference type="InterPro" id="IPR011050">
    <property type="entry name" value="Pectin_lyase_fold/virulence"/>
</dbReference>
<dbReference type="GO" id="GO:0030599">
    <property type="term" value="F:pectinesterase activity"/>
    <property type="evidence" value="ECO:0007669"/>
    <property type="project" value="UniProtKB-EC"/>
</dbReference>
<comment type="pathway">
    <text evidence="2">Glycan metabolism; pectin degradation; 2-dehydro-3-deoxy-D-gluconate from pectin: step 1/5.</text>
</comment>
<dbReference type="Pfam" id="PF01095">
    <property type="entry name" value="Pectinesterase"/>
    <property type="match status" value="1"/>
</dbReference>
<feature type="domain" description="Pectinesterase catalytic" evidence="8">
    <location>
        <begin position="11"/>
        <end position="192"/>
    </location>
</feature>
<comment type="similarity">
    <text evidence="3">Belongs to the pectinesterase family.</text>
</comment>
<keyword evidence="7" id="KW-0063">Aspartyl esterase</keyword>
<keyword evidence="6" id="KW-0378">Hydrolase</keyword>
<dbReference type="InterPro" id="IPR012334">
    <property type="entry name" value="Pectin_lyas_fold"/>
</dbReference>
<organism evidence="9">
    <name type="scientific">Fagus sylvatica</name>
    <name type="common">Beechnut</name>
    <dbReference type="NCBI Taxonomy" id="28930"/>
    <lineage>
        <taxon>Eukaryota</taxon>
        <taxon>Viridiplantae</taxon>
        <taxon>Streptophyta</taxon>
        <taxon>Embryophyta</taxon>
        <taxon>Tracheophyta</taxon>
        <taxon>Spermatophyta</taxon>
        <taxon>Magnoliopsida</taxon>
        <taxon>eudicotyledons</taxon>
        <taxon>Gunneridae</taxon>
        <taxon>Pentapetalae</taxon>
        <taxon>rosids</taxon>
        <taxon>fabids</taxon>
        <taxon>Fagales</taxon>
        <taxon>Fagaceae</taxon>
        <taxon>Fagus</taxon>
    </lineage>
</organism>
<dbReference type="EC" id="3.1.1.11" evidence="4"/>
<dbReference type="UniPathway" id="UPA00545">
    <property type="reaction ID" value="UER00823"/>
</dbReference>
<name>A0A2N9FFZ7_FAGSY</name>
<evidence type="ECO:0000256" key="4">
    <source>
        <dbReference type="ARBA" id="ARBA00013229"/>
    </source>
</evidence>
<reference evidence="9" key="1">
    <citation type="submission" date="2018-02" db="EMBL/GenBank/DDBJ databases">
        <authorList>
            <person name="Cohen D.B."/>
            <person name="Kent A.D."/>
        </authorList>
    </citation>
    <scope>NUCLEOTIDE SEQUENCE</scope>
</reference>
<gene>
    <name evidence="9" type="ORF">FSB_LOCUS17628</name>
</gene>
<dbReference type="GO" id="GO:0042545">
    <property type="term" value="P:cell wall modification"/>
    <property type="evidence" value="ECO:0007669"/>
    <property type="project" value="InterPro"/>
</dbReference>
<dbReference type="EMBL" id="OIVN01001092">
    <property type="protein sequence ID" value="SPC89746.1"/>
    <property type="molecule type" value="Genomic_DNA"/>
</dbReference>